<dbReference type="PANTHER" id="PTHR37984">
    <property type="entry name" value="PROTEIN CBG26694"/>
    <property type="match status" value="1"/>
</dbReference>
<dbReference type="Pfam" id="PF00665">
    <property type="entry name" value="rve"/>
    <property type="match status" value="1"/>
</dbReference>
<organism evidence="6 7">
    <name type="scientific">Penaeus vannamei</name>
    <name type="common">Whiteleg shrimp</name>
    <name type="synonym">Litopenaeus vannamei</name>
    <dbReference type="NCBI Taxonomy" id="6689"/>
    <lineage>
        <taxon>Eukaryota</taxon>
        <taxon>Metazoa</taxon>
        <taxon>Ecdysozoa</taxon>
        <taxon>Arthropoda</taxon>
        <taxon>Crustacea</taxon>
        <taxon>Multicrustacea</taxon>
        <taxon>Malacostraca</taxon>
        <taxon>Eumalacostraca</taxon>
        <taxon>Eucarida</taxon>
        <taxon>Decapoda</taxon>
        <taxon>Dendrobranchiata</taxon>
        <taxon>Penaeoidea</taxon>
        <taxon>Penaeidae</taxon>
        <taxon>Penaeus</taxon>
    </lineage>
</organism>
<feature type="region of interest" description="Disordered" evidence="3">
    <location>
        <begin position="859"/>
        <end position="884"/>
    </location>
</feature>
<dbReference type="PROSITE" id="PS50994">
    <property type="entry name" value="INTEGRASE"/>
    <property type="match status" value="1"/>
</dbReference>
<feature type="domain" description="CCHC-type" evidence="4">
    <location>
        <begin position="143"/>
        <end position="156"/>
    </location>
</feature>
<gene>
    <name evidence="6" type="ORF">C7M84_016256</name>
</gene>
<dbReference type="InterPro" id="IPR001584">
    <property type="entry name" value="Integrase_cat-core"/>
</dbReference>
<dbReference type="FunFam" id="1.10.340.70:FF:000001">
    <property type="entry name" value="Retrovirus-related Pol polyprotein from transposon gypsy-like Protein"/>
    <property type="match status" value="1"/>
</dbReference>
<evidence type="ECO:0000313" key="7">
    <source>
        <dbReference type="Proteomes" id="UP000283509"/>
    </source>
</evidence>
<dbReference type="Gene3D" id="1.10.340.70">
    <property type="match status" value="1"/>
</dbReference>
<reference evidence="6 7" key="2">
    <citation type="submission" date="2019-01" db="EMBL/GenBank/DDBJ databases">
        <title>The decoding of complex shrimp genome reveals the adaptation for benthos swimmer, frequently molting mechanism and breeding impact on genome.</title>
        <authorList>
            <person name="Sun Y."/>
            <person name="Gao Y."/>
            <person name="Yu Y."/>
        </authorList>
    </citation>
    <scope>NUCLEOTIDE SEQUENCE [LARGE SCALE GENOMIC DNA]</scope>
    <source>
        <tissue evidence="6">Muscle</tissue>
    </source>
</reference>
<dbReference type="OrthoDB" id="6381043at2759"/>
<keyword evidence="7" id="KW-1185">Reference proteome</keyword>
<dbReference type="InterPro" id="IPR036397">
    <property type="entry name" value="RNaseH_sf"/>
</dbReference>
<dbReference type="AlphaFoldDB" id="A0A3R7LXD1"/>
<feature type="domain" description="Integrase catalytic" evidence="5">
    <location>
        <begin position="444"/>
        <end position="533"/>
    </location>
</feature>
<evidence type="ECO:0000256" key="2">
    <source>
        <dbReference type="PROSITE-ProRule" id="PRU00047"/>
    </source>
</evidence>
<evidence type="ECO:0000259" key="5">
    <source>
        <dbReference type="PROSITE" id="PS50994"/>
    </source>
</evidence>
<dbReference type="InterPro" id="IPR001878">
    <property type="entry name" value="Znf_CCHC"/>
</dbReference>
<evidence type="ECO:0000256" key="3">
    <source>
        <dbReference type="SAM" id="MobiDB-lite"/>
    </source>
</evidence>
<dbReference type="GO" id="GO:0015074">
    <property type="term" value="P:DNA integration"/>
    <property type="evidence" value="ECO:0007669"/>
    <property type="project" value="InterPro"/>
</dbReference>
<evidence type="ECO:0000259" key="4">
    <source>
        <dbReference type="PROSITE" id="PS50158"/>
    </source>
</evidence>
<dbReference type="Gene3D" id="3.30.420.10">
    <property type="entry name" value="Ribonuclease H-like superfamily/Ribonuclease H"/>
    <property type="match status" value="1"/>
</dbReference>
<accession>A0A3R7LXD1</accession>
<reference evidence="6 7" key="1">
    <citation type="submission" date="2018-04" db="EMBL/GenBank/DDBJ databases">
        <authorList>
            <person name="Zhang X."/>
            <person name="Yuan J."/>
            <person name="Li F."/>
            <person name="Xiang J."/>
        </authorList>
    </citation>
    <scope>NUCLEOTIDE SEQUENCE [LARGE SCALE GENOMIC DNA]</scope>
    <source>
        <tissue evidence="6">Muscle</tissue>
    </source>
</reference>
<dbReference type="PROSITE" id="PS50158">
    <property type="entry name" value="ZF_CCHC"/>
    <property type="match status" value="1"/>
</dbReference>
<dbReference type="GO" id="GO:0003676">
    <property type="term" value="F:nucleic acid binding"/>
    <property type="evidence" value="ECO:0007669"/>
    <property type="project" value="InterPro"/>
</dbReference>
<protein>
    <recommendedName>
        <fullName evidence="1">RNA-directed DNA polymerase</fullName>
        <ecNumber evidence="1">2.7.7.49</ecNumber>
    </recommendedName>
</protein>
<evidence type="ECO:0000256" key="1">
    <source>
        <dbReference type="ARBA" id="ARBA00012493"/>
    </source>
</evidence>
<keyword evidence="2" id="KW-0479">Metal-binding</keyword>
<keyword evidence="2" id="KW-0862">Zinc</keyword>
<sequence>MTYFTKGILASSLPLAVREKVWRSCESVSIYALPGEFAKSVKEKSPTAAVHAGVVTQNEHTHKYDIQQDTRPTQQTGLNPQPPIHNTTPGPVQRHNNQHATTHYNTQRPITNRQHTLHRQYTAPRPSSSKPAITRWLPSPEQCFNCTRYGHIAADCTFPSSCPYHHTVARHNWANCKSFPEQSPSRLEEAYLYLTSNSPISQSANSTCLLPPPSAQHHIALPRDPHGRRARAIEVLAEYDVTIVYLPGRQNVVADALSRAPLPSPAELQACKSTPFPPSFAKRHEARTTAPVLANVANQPVDPPSEEEIRRAQREDPVYMDIIGKLERGEPLVPVRRLPVRQFYLADSGLLFRRATPKKIKGRRGLVRDVVVIPESLEPRVLQLVHESREAAHCGVYKAIQMARQRFFFPLLITKVKKHVKSCKVCPYFKGSTNQPAPALRYDVPDFPFEKVSCDTLSGFVTTRSGNKHILVFVDNFTRYCELVPVPNKSAKVVAKAFHDFIQRYTTPTYFSCDNGTEFQNEVMDNLYQSNGITERLNGSILTFMRSLVDTTSDNWDDLLLTIQSAINSTFHSSLGDTPHFLLYGSDKRLPYDLFQTRRKPEYSDSVGALVFRKVHTSDSMRPKLALALTMLVLMLLAMASPLLAEPGLPERLRAVPASKGTVSESLISPQDIDLILKQAASHKLHPLFTLTDRVPFYSTLKSFLTISGHTITTPPPTFMTACTQALPRLFVCNSRPLPLFSDDCSDAIITNHNIINECSFDSIVPTSRPFLLPFDDISVLYFFQPSTATVTCKEALPDVVVTGIYVLPISCEIVTTSLFIPASHSYATDISVRGLNISPMPGTGCARFRSTYHHSDTCQKSRASQPVNPDAPTPGRHLATAAA</sequence>
<dbReference type="GO" id="GO:0008270">
    <property type="term" value="F:zinc ion binding"/>
    <property type="evidence" value="ECO:0007669"/>
    <property type="project" value="UniProtKB-KW"/>
</dbReference>
<dbReference type="EC" id="2.7.7.49" evidence="1"/>
<feature type="region of interest" description="Disordered" evidence="3">
    <location>
        <begin position="71"/>
        <end position="97"/>
    </location>
</feature>
<name>A0A3R7LXD1_PENVA</name>
<dbReference type="SUPFAM" id="SSF53098">
    <property type="entry name" value="Ribonuclease H-like"/>
    <property type="match status" value="1"/>
</dbReference>
<dbReference type="PANTHER" id="PTHR37984:SF5">
    <property type="entry name" value="PROTEIN NYNRIN-LIKE"/>
    <property type="match status" value="1"/>
</dbReference>
<dbReference type="InterPro" id="IPR050951">
    <property type="entry name" value="Retrovirus_Pol_polyprotein"/>
</dbReference>
<dbReference type="Pfam" id="PF17921">
    <property type="entry name" value="Integrase_H2C2"/>
    <property type="match status" value="1"/>
</dbReference>
<dbReference type="EMBL" id="QCYY01003040">
    <property type="protein sequence ID" value="ROT65768.1"/>
    <property type="molecule type" value="Genomic_DNA"/>
</dbReference>
<dbReference type="InterPro" id="IPR012337">
    <property type="entry name" value="RNaseH-like_sf"/>
</dbReference>
<keyword evidence="2" id="KW-0863">Zinc-finger</keyword>
<dbReference type="GO" id="GO:0003964">
    <property type="term" value="F:RNA-directed DNA polymerase activity"/>
    <property type="evidence" value="ECO:0007669"/>
    <property type="project" value="UniProtKB-EC"/>
</dbReference>
<dbReference type="InterPro" id="IPR041588">
    <property type="entry name" value="Integrase_H2C2"/>
</dbReference>
<comment type="caution">
    <text evidence="6">The sequence shown here is derived from an EMBL/GenBank/DDBJ whole genome shotgun (WGS) entry which is preliminary data.</text>
</comment>
<dbReference type="Proteomes" id="UP000283509">
    <property type="component" value="Unassembled WGS sequence"/>
</dbReference>
<evidence type="ECO:0000313" key="6">
    <source>
        <dbReference type="EMBL" id="ROT65768.1"/>
    </source>
</evidence>
<proteinExistence type="predicted"/>